<proteinExistence type="inferred from homology"/>
<sequence length="168" mass="19974">MYLTFVRFRCRVLRDLRRRIAVAQAEPLRQALRYIVRNTTLPAEVRIHAQQRLVEMPSNTRTTRVKNRCIESGKGRGIFRDFRLSRYQFRLNALEGCLPGVQKAIILYYIKNTSSQENEDKSILKFDYTRSVSSQCSERDCHNREEVKYVYILRDFFSRSQIPSEKDL</sequence>
<dbReference type="InterPro" id="IPR001209">
    <property type="entry name" value="Ribosomal_uS14"/>
</dbReference>
<evidence type="ECO:0000313" key="5">
    <source>
        <dbReference type="Proteomes" id="UP000663699"/>
    </source>
</evidence>
<dbReference type="FunFam" id="1.10.287.1480:FF:000001">
    <property type="entry name" value="30S ribosomal protein S14"/>
    <property type="match status" value="1"/>
</dbReference>
<keyword evidence="3" id="KW-0687">Ribonucleoprotein</keyword>
<evidence type="ECO:0000313" key="4">
    <source>
        <dbReference type="EMBL" id="QSL65182.1"/>
    </source>
</evidence>
<evidence type="ECO:0000256" key="1">
    <source>
        <dbReference type="ARBA" id="ARBA00009083"/>
    </source>
</evidence>
<dbReference type="SUPFAM" id="SSF57716">
    <property type="entry name" value="Glucocorticoid receptor-like (DNA-binding domain)"/>
    <property type="match status" value="1"/>
</dbReference>
<comment type="similarity">
    <text evidence="1">Belongs to the universal ribosomal protein uS14 family.</text>
</comment>
<name>A0A899FYW2_9ASCO</name>
<evidence type="ECO:0000256" key="3">
    <source>
        <dbReference type="ARBA" id="ARBA00023274"/>
    </source>
</evidence>
<dbReference type="AlphaFoldDB" id="A0A899FYW2"/>
<dbReference type="Gene3D" id="1.10.287.1480">
    <property type="match status" value="1"/>
</dbReference>
<dbReference type="Pfam" id="PF00253">
    <property type="entry name" value="Ribosomal_S14"/>
    <property type="match status" value="1"/>
</dbReference>
<dbReference type="OrthoDB" id="413436at2759"/>
<accession>A0A899FYW2</accession>
<dbReference type="Proteomes" id="UP000663699">
    <property type="component" value="Chromosome 5"/>
</dbReference>
<protein>
    <submittedName>
        <fullName evidence="4">Uncharacterized protein</fullName>
    </submittedName>
</protein>
<dbReference type="EMBL" id="CP054536">
    <property type="protein sequence ID" value="QSL65182.1"/>
    <property type="molecule type" value="Genomic_DNA"/>
</dbReference>
<reference evidence="4" key="1">
    <citation type="submission" date="2020-06" db="EMBL/GenBank/DDBJ databases">
        <title>Genomes of multiple members of Pneumocystis genus reveal paths to human pathogen Pneumocystis jirovecii.</title>
        <authorList>
            <person name="Cisse O.H."/>
            <person name="Ma L."/>
            <person name="Dekker J."/>
            <person name="Khil P."/>
            <person name="Jo J."/>
            <person name="Brenchley J."/>
            <person name="Blair R."/>
            <person name="Pahar B."/>
            <person name="Chabe M."/>
            <person name="Van Rompay K.A."/>
            <person name="Keesler R."/>
            <person name="Sukura A."/>
            <person name="Hirsch V."/>
            <person name="Kutty G."/>
            <person name="Liu Y."/>
            <person name="Peng L."/>
            <person name="Chen J."/>
            <person name="Song J."/>
            <person name="Weissenbacher-Lang C."/>
            <person name="Xu J."/>
            <person name="Upham N.S."/>
            <person name="Stajich J.E."/>
            <person name="Cuomo C.A."/>
            <person name="Cushion M.T."/>
            <person name="Kovacs J.A."/>
        </authorList>
    </citation>
    <scope>NUCLEOTIDE SEQUENCE</scope>
    <source>
        <strain evidence="4">2A</strain>
    </source>
</reference>
<dbReference type="InterPro" id="IPR018271">
    <property type="entry name" value="Ribosomal_uS14_CS"/>
</dbReference>
<gene>
    <name evidence="4" type="ORF">MERGE_002487</name>
</gene>
<keyword evidence="5" id="KW-1185">Reference proteome</keyword>
<dbReference type="GO" id="GO:0005763">
    <property type="term" value="C:mitochondrial small ribosomal subunit"/>
    <property type="evidence" value="ECO:0007669"/>
    <property type="project" value="TreeGrafter"/>
</dbReference>
<dbReference type="GO" id="GO:0006412">
    <property type="term" value="P:translation"/>
    <property type="evidence" value="ECO:0007669"/>
    <property type="project" value="InterPro"/>
</dbReference>
<organism evidence="4 5">
    <name type="scientific">Pneumocystis wakefieldiae</name>
    <dbReference type="NCBI Taxonomy" id="38082"/>
    <lineage>
        <taxon>Eukaryota</taxon>
        <taxon>Fungi</taxon>
        <taxon>Dikarya</taxon>
        <taxon>Ascomycota</taxon>
        <taxon>Taphrinomycotina</taxon>
        <taxon>Pneumocystomycetes</taxon>
        <taxon>Pneumocystaceae</taxon>
        <taxon>Pneumocystis</taxon>
    </lineage>
</organism>
<dbReference type="PROSITE" id="PS00527">
    <property type="entry name" value="RIBOSOMAL_S14"/>
    <property type="match status" value="1"/>
</dbReference>
<dbReference type="GO" id="GO:0003735">
    <property type="term" value="F:structural constituent of ribosome"/>
    <property type="evidence" value="ECO:0007669"/>
    <property type="project" value="InterPro"/>
</dbReference>
<dbReference type="PANTHER" id="PTHR19836">
    <property type="entry name" value="30S RIBOSOMAL PROTEIN S14"/>
    <property type="match status" value="1"/>
</dbReference>
<dbReference type="PANTHER" id="PTHR19836:SF19">
    <property type="entry name" value="SMALL RIBOSOMAL SUBUNIT PROTEIN US14M"/>
    <property type="match status" value="1"/>
</dbReference>
<keyword evidence="2" id="KW-0689">Ribosomal protein</keyword>
<evidence type="ECO:0000256" key="2">
    <source>
        <dbReference type="ARBA" id="ARBA00022980"/>
    </source>
</evidence>